<dbReference type="EMBL" id="BTSX01000002">
    <property type="protein sequence ID" value="GMS86604.1"/>
    <property type="molecule type" value="Genomic_DNA"/>
</dbReference>
<sequence>MTEDVERLPEHVRRFTLMNGTKIYYRFMWPYGLYTGRSAANKEYSVGSIPHYYMSFAGELKIVFFFYTSTRDDDDEDAVWVYILQCSCERTGPRPISFEKIGEKITNRRLPFALTQPYFMDIPMMEGAGSDIKSFDGRQIMHLTRSDLEYFVSLTEWIFLVRKDILYIVIPGTDPYPPISFDELAEINSNRKAETSIFRYARNEIIIDLQDDLSFHPNFGEFIYAQDASLIYLSLISCLLSMMI</sequence>
<dbReference type="AlphaFoldDB" id="A0AAV5T263"/>
<protein>
    <submittedName>
        <fullName evidence="1">Uncharacterized protein</fullName>
    </submittedName>
</protein>
<dbReference type="Proteomes" id="UP001432027">
    <property type="component" value="Unassembled WGS sequence"/>
</dbReference>
<gene>
    <name evidence="1" type="ORF">PENTCL1PPCAC_8779</name>
</gene>
<name>A0AAV5T263_9BILA</name>
<evidence type="ECO:0000313" key="1">
    <source>
        <dbReference type="EMBL" id="GMS86604.1"/>
    </source>
</evidence>
<reference evidence="1" key="1">
    <citation type="submission" date="2023-10" db="EMBL/GenBank/DDBJ databases">
        <title>Genome assembly of Pristionchus species.</title>
        <authorList>
            <person name="Yoshida K."/>
            <person name="Sommer R.J."/>
        </authorList>
    </citation>
    <scope>NUCLEOTIDE SEQUENCE</scope>
    <source>
        <strain evidence="1">RS0144</strain>
    </source>
</reference>
<keyword evidence="2" id="KW-1185">Reference proteome</keyword>
<evidence type="ECO:0000313" key="2">
    <source>
        <dbReference type="Proteomes" id="UP001432027"/>
    </source>
</evidence>
<accession>A0AAV5T263</accession>
<organism evidence="1 2">
    <name type="scientific">Pristionchus entomophagus</name>
    <dbReference type="NCBI Taxonomy" id="358040"/>
    <lineage>
        <taxon>Eukaryota</taxon>
        <taxon>Metazoa</taxon>
        <taxon>Ecdysozoa</taxon>
        <taxon>Nematoda</taxon>
        <taxon>Chromadorea</taxon>
        <taxon>Rhabditida</taxon>
        <taxon>Rhabditina</taxon>
        <taxon>Diplogasteromorpha</taxon>
        <taxon>Diplogasteroidea</taxon>
        <taxon>Neodiplogasteridae</taxon>
        <taxon>Pristionchus</taxon>
    </lineage>
</organism>
<proteinExistence type="predicted"/>
<comment type="caution">
    <text evidence="1">The sequence shown here is derived from an EMBL/GenBank/DDBJ whole genome shotgun (WGS) entry which is preliminary data.</text>
</comment>